<feature type="transmembrane region" description="Helical" evidence="9">
    <location>
        <begin position="95"/>
        <end position="114"/>
    </location>
</feature>
<dbReference type="CDD" id="cd06582">
    <property type="entry name" value="TM_PBP1_LivH_like"/>
    <property type="match status" value="1"/>
</dbReference>
<protein>
    <submittedName>
        <fullName evidence="10">Branched-chain amino acid ABC transporter permease</fullName>
    </submittedName>
</protein>
<evidence type="ECO:0000313" key="11">
    <source>
        <dbReference type="Proteomes" id="UP001164693"/>
    </source>
</evidence>
<evidence type="ECO:0000256" key="1">
    <source>
        <dbReference type="ARBA" id="ARBA00004651"/>
    </source>
</evidence>
<keyword evidence="3" id="KW-1003">Cell membrane</keyword>
<sequence length="291" mass="29963">MDQVIVSIIGGASLGGTYALIGLGLVLAFRATATFNFAHGQLMLLPAFIVAKWQTERAAPLGISIAFSLLVVAAVSILFYLLVLQKLTGLPHFMGVIATLGLAAVLDGAMALQFGSTQYTINIPFLPTGPVTVLGTRVSSTSLVLAGFTLVLAIAVATVLRTTRFGTQVRAAGQDAVLASQGGINVRRLYIVSWAMAGVLAGVAGLSYGATNVVSPSVVNLALLAFPAILLGGLDSIEGAVVGGIIVGIMQGFVATYWGGELTDVMTYLLLLAVLLVRPTGLFGTAEVTRV</sequence>
<keyword evidence="7 9" id="KW-0472">Membrane</keyword>
<comment type="similarity">
    <text evidence="8">Belongs to the binding-protein-dependent transport system permease family. LivHM subfamily.</text>
</comment>
<gene>
    <name evidence="10" type="ORF">M6B22_06405</name>
</gene>
<feature type="transmembrane region" description="Helical" evidence="9">
    <location>
        <begin position="189"/>
        <end position="208"/>
    </location>
</feature>
<dbReference type="PANTHER" id="PTHR11795:SF451">
    <property type="entry name" value="ABC TRANSPORTER PERMEASE PROTEIN"/>
    <property type="match status" value="1"/>
</dbReference>
<feature type="transmembrane region" description="Helical" evidence="9">
    <location>
        <begin position="61"/>
        <end position="83"/>
    </location>
</feature>
<dbReference type="InterPro" id="IPR052157">
    <property type="entry name" value="BCAA_transport_permease"/>
</dbReference>
<evidence type="ECO:0000256" key="2">
    <source>
        <dbReference type="ARBA" id="ARBA00022448"/>
    </source>
</evidence>
<evidence type="ECO:0000256" key="6">
    <source>
        <dbReference type="ARBA" id="ARBA00022989"/>
    </source>
</evidence>
<dbReference type="Pfam" id="PF02653">
    <property type="entry name" value="BPD_transp_2"/>
    <property type="match status" value="1"/>
</dbReference>
<proteinExistence type="inferred from homology"/>
<evidence type="ECO:0000256" key="5">
    <source>
        <dbReference type="ARBA" id="ARBA00022970"/>
    </source>
</evidence>
<keyword evidence="4 9" id="KW-0812">Transmembrane</keyword>
<evidence type="ECO:0000313" key="10">
    <source>
        <dbReference type="EMBL" id="WAX58393.1"/>
    </source>
</evidence>
<evidence type="ECO:0000256" key="3">
    <source>
        <dbReference type="ARBA" id="ARBA00022475"/>
    </source>
</evidence>
<keyword evidence="6 9" id="KW-1133">Transmembrane helix</keyword>
<dbReference type="Proteomes" id="UP001164693">
    <property type="component" value="Chromosome"/>
</dbReference>
<organism evidence="10 11">
    <name type="scientific">Jatrophihabitans cynanchi</name>
    <dbReference type="NCBI Taxonomy" id="2944128"/>
    <lineage>
        <taxon>Bacteria</taxon>
        <taxon>Bacillati</taxon>
        <taxon>Actinomycetota</taxon>
        <taxon>Actinomycetes</taxon>
        <taxon>Jatrophihabitantales</taxon>
        <taxon>Jatrophihabitantaceae</taxon>
        <taxon>Jatrophihabitans</taxon>
    </lineage>
</organism>
<comment type="subcellular location">
    <subcellularLocation>
        <location evidence="1">Cell membrane</location>
        <topology evidence="1">Multi-pass membrane protein</topology>
    </subcellularLocation>
</comment>
<feature type="transmembrane region" description="Helical" evidence="9">
    <location>
        <begin position="134"/>
        <end position="160"/>
    </location>
</feature>
<feature type="transmembrane region" description="Helical" evidence="9">
    <location>
        <begin position="265"/>
        <end position="286"/>
    </location>
</feature>
<feature type="transmembrane region" description="Helical" evidence="9">
    <location>
        <begin position="36"/>
        <end position="55"/>
    </location>
</feature>
<keyword evidence="2" id="KW-0813">Transport</keyword>
<reference evidence="10" key="1">
    <citation type="submission" date="2022-05" db="EMBL/GenBank/DDBJ databases">
        <title>Jatrophihabitans sp. SB3-54 whole genome sequence.</title>
        <authorList>
            <person name="Suh M.K."/>
            <person name="Eom M.K."/>
            <person name="Kim J.S."/>
            <person name="Kim H.S."/>
            <person name="Do H.E."/>
            <person name="Shin Y.K."/>
            <person name="Lee J.-S."/>
        </authorList>
    </citation>
    <scope>NUCLEOTIDE SEQUENCE</scope>
    <source>
        <strain evidence="10">SB3-54</strain>
    </source>
</reference>
<evidence type="ECO:0000256" key="8">
    <source>
        <dbReference type="ARBA" id="ARBA00037998"/>
    </source>
</evidence>
<evidence type="ECO:0000256" key="9">
    <source>
        <dbReference type="SAM" id="Phobius"/>
    </source>
</evidence>
<keyword evidence="5" id="KW-0029">Amino-acid transport</keyword>
<evidence type="ECO:0000256" key="7">
    <source>
        <dbReference type="ARBA" id="ARBA00023136"/>
    </source>
</evidence>
<accession>A0ABY7K3B5</accession>
<dbReference type="EMBL" id="CP097463">
    <property type="protein sequence ID" value="WAX58393.1"/>
    <property type="molecule type" value="Genomic_DNA"/>
</dbReference>
<dbReference type="InterPro" id="IPR001851">
    <property type="entry name" value="ABC_transp_permease"/>
</dbReference>
<dbReference type="RefSeq" id="WP_269444941.1">
    <property type="nucleotide sequence ID" value="NZ_CP097463.1"/>
</dbReference>
<feature type="transmembrane region" description="Helical" evidence="9">
    <location>
        <begin position="6"/>
        <end position="29"/>
    </location>
</feature>
<evidence type="ECO:0000256" key="4">
    <source>
        <dbReference type="ARBA" id="ARBA00022692"/>
    </source>
</evidence>
<dbReference type="PANTHER" id="PTHR11795">
    <property type="entry name" value="BRANCHED-CHAIN AMINO ACID TRANSPORT SYSTEM PERMEASE PROTEIN LIVH"/>
    <property type="match status" value="1"/>
</dbReference>
<name>A0ABY7K3B5_9ACTN</name>
<keyword evidence="11" id="KW-1185">Reference proteome</keyword>